<dbReference type="RefSeq" id="WP_132693090.1">
    <property type="nucleotide sequence ID" value="NZ_SLVM01000001.1"/>
</dbReference>
<sequence>MRLALTLCTVLALTACVPVGPNDAPGAIRTFRGNLVVPDPAIPGQFEVFTQAGDSGADLWCAASEFARDELRVPANRRIYLAAPRGPSATRPGRTSAVFTVSPDADLRAAAEALPDSLTMGVTRPGRNFLPLHGQMACRPLFDLPFDR</sequence>
<evidence type="ECO:0000313" key="2">
    <source>
        <dbReference type="Proteomes" id="UP000295277"/>
    </source>
</evidence>
<reference evidence="1 2" key="1">
    <citation type="submission" date="2019-03" db="EMBL/GenBank/DDBJ databases">
        <title>Genomic Encyclopedia of Type Strains, Phase IV (KMG-IV): sequencing the most valuable type-strain genomes for metagenomic binning, comparative biology and taxonomic classification.</title>
        <authorList>
            <person name="Goeker M."/>
        </authorList>
    </citation>
    <scope>NUCLEOTIDE SEQUENCE [LARGE SCALE GENOMIC DNA]</scope>
    <source>
        <strain evidence="1 2">DSM 21153</strain>
    </source>
</reference>
<name>A0A4R1Z337_9RHOB</name>
<comment type="caution">
    <text evidence="1">The sequence shown here is derived from an EMBL/GenBank/DDBJ whole genome shotgun (WGS) entry which is preliminary data.</text>
</comment>
<organism evidence="1 2">
    <name type="scientific">Rhodovulum steppense</name>
    <dbReference type="NCBI Taxonomy" id="540251"/>
    <lineage>
        <taxon>Bacteria</taxon>
        <taxon>Pseudomonadati</taxon>
        <taxon>Pseudomonadota</taxon>
        <taxon>Alphaproteobacteria</taxon>
        <taxon>Rhodobacterales</taxon>
        <taxon>Paracoccaceae</taxon>
        <taxon>Rhodovulum</taxon>
    </lineage>
</organism>
<proteinExistence type="predicted"/>
<dbReference type="AlphaFoldDB" id="A0A4R1Z337"/>
<protein>
    <recommendedName>
        <fullName evidence="3">Lipoprotein</fullName>
    </recommendedName>
</protein>
<keyword evidence="2" id="KW-1185">Reference proteome</keyword>
<evidence type="ECO:0008006" key="3">
    <source>
        <dbReference type="Google" id="ProtNLM"/>
    </source>
</evidence>
<dbReference type="EMBL" id="SLVM01000001">
    <property type="protein sequence ID" value="TCM88080.1"/>
    <property type="molecule type" value="Genomic_DNA"/>
</dbReference>
<dbReference type="PROSITE" id="PS51257">
    <property type="entry name" value="PROKAR_LIPOPROTEIN"/>
    <property type="match status" value="1"/>
</dbReference>
<accession>A0A4R1Z337</accession>
<evidence type="ECO:0000313" key="1">
    <source>
        <dbReference type="EMBL" id="TCM88080.1"/>
    </source>
</evidence>
<dbReference type="Proteomes" id="UP000295277">
    <property type="component" value="Unassembled WGS sequence"/>
</dbReference>
<gene>
    <name evidence="1" type="ORF">EV216_10190</name>
</gene>
<dbReference type="OrthoDB" id="7875627at2"/>